<evidence type="ECO:0000313" key="5">
    <source>
        <dbReference type="Proteomes" id="UP000680714"/>
    </source>
</evidence>
<dbReference type="Gene3D" id="1.10.287.470">
    <property type="entry name" value="Helix hairpin bin"/>
    <property type="match status" value="1"/>
</dbReference>
<dbReference type="RefSeq" id="WP_211547244.1">
    <property type="nucleotide sequence ID" value="NZ_JAGTUF010000004.1"/>
</dbReference>
<protein>
    <submittedName>
        <fullName evidence="4">Efflux RND transporter periplasmic adaptor subunit</fullName>
    </submittedName>
</protein>
<name>A0ABS5IAP9_9PROT</name>
<dbReference type="PANTHER" id="PTHR30469">
    <property type="entry name" value="MULTIDRUG RESISTANCE PROTEIN MDTA"/>
    <property type="match status" value="1"/>
</dbReference>
<feature type="domain" description="Multidrug resistance protein MdtA-like barrel-sandwich hybrid" evidence="3">
    <location>
        <begin position="59"/>
        <end position="211"/>
    </location>
</feature>
<dbReference type="Proteomes" id="UP000680714">
    <property type="component" value="Unassembled WGS sequence"/>
</dbReference>
<dbReference type="PANTHER" id="PTHR30469:SF15">
    <property type="entry name" value="HLYD FAMILY OF SECRETION PROTEINS"/>
    <property type="match status" value="1"/>
</dbReference>
<dbReference type="Pfam" id="PF25917">
    <property type="entry name" value="BSH_RND"/>
    <property type="match status" value="1"/>
</dbReference>
<keyword evidence="5" id="KW-1185">Reference proteome</keyword>
<gene>
    <name evidence="4" type="ORF">KEC16_07025</name>
</gene>
<dbReference type="SUPFAM" id="SSF111369">
    <property type="entry name" value="HlyD-like secretion proteins"/>
    <property type="match status" value="1"/>
</dbReference>
<keyword evidence="2" id="KW-0732">Signal</keyword>
<proteinExistence type="predicted"/>
<evidence type="ECO:0000313" key="4">
    <source>
        <dbReference type="EMBL" id="MBR9971460.1"/>
    </source>
</evidence>
<dbReference type="Gene3D" id="2.40.50.100">
    <property type="match status" value="1"/>
</dbReference>
<sequence length="310" mass="33134">MRPYLLPALAVAGIAAAIVLSLRDTAPPPPAQAVAQPASPPYASYIAGTGQIEAGTRNIAVATPLSGVVAQVAATIGVKVTAGAELFRLDGRDLEAQLATKQAAIAAAQAAVGEAEANLADVRNQLRLAESINDRRAISQEDLSKRRYAVQLYEAKLRNAQAQVVQARAQAGEIQVSLDRLVVRSPVDGQVMQVNLRQGEYASAGEHSTPLVMVGGTDILAVRVDIDENDAWRYHPGARARAFVRGNRDLSFDLGFRALEPYVAPKKSLTGDSSERVDTRVLQVVYEFVNDGQVLVYPGQLVDVYLEVTP</sequence>
<evidence type="ECO:0000256" key="2">
    <source>
        <dbReference type="SAM" id="SignalP"/>
    </source>
</evidence>
<keyword evidence="1" id="KW-0175">Coiled coil</keyword>
<feature type="signal peptide" evidence="2">
    <location>
        <begin position="1"/>
        <end position="26"/>
    </location>
</feature>
<evidence type="ECO:0000259" key="3">
    <source>
        <dbReference type="Pfam" id="PF25917"/>
    </source>
</evidence>
<feature type="chain" id="PRO_5045643841" evidence="2">
    <location>
        <begin position="27"/>
        <end position="310"/>
    </location>
</feature>
<dbReference type="EMBL" id="JAGTUF010000004">
    <property type="protein sequence ID" value="MBR9971460.1"/>
    <property type="molecule type" value="Genomic_DNA"/>
</dbReference>
<dbReference type="InterPro" id="IPR058625">
    <property type="entry name" value="MdtA-like_BSH"/>
</dbReference>
<dbReference type="Gene3D" id="2.40.30.170">
    <property type="match status" value="1"/>
</dbReference>
<organism evidence="4 5">
    <name type="scientific">Magnetospirillum sulfuroxidans</name>
    <dbReference type="NCBI Taxonomy" id="611300"/>
    <lineage>
        <taxon>Bacteria</taxon>
        <taxon>Pseudomonadati</taxon>
        <taxon>Pseudomonadota</taxon>
        <taxon>Alphaproteobacteria</taxon>
        <taxon>Rhodospirillales</taxon>
        <taxon>Rhodospirillaceae</taxon>
        <taxon>Magnetospirillum</taxon>
    </lineage>
</organism>
<evidence type="ECO:0000256" key="1">
    <source>
        <dbReference type="SAM" id="Coils"/>
    </source>
</evidence>
<reference evidence="4 5" key="1">
    <citation type="submission" date="2021-04" db="EMBL/GenBank/DDBJ databases">
        <title>Magnetospirillum sulfuroxidans sp. nov., a facultative chemolithoautotrophic sulfur-oxidizing alphaproteobacterium isolated from freshwater sediment and proposals for Paramagetospirillum gen. nov., and Magnetospirillaceae fam. nov.</title>
        <authorList>
            <person name="Koziaeva V."/>
            <person name="Geelhoed J.S."/>
            <person name="Sorokin D.Y."/>
            <person name="Grouzdev D.S."/>
        </authorList>
    </citation>
    <scope>NUCLEOTIDE SEQUENCE [LARGE SCALE GENOMIC DNA]</scope>
    <source>
        <strain evidence="4 5">J10</strain>
    </source>
</reference>
<accession>A0ABS5IAP9</accession>
<comment type="caution">
    <text evidence="4">The sequence shown here is derived from an EMBL/GenBank/DDBJ whole genome shotgun (WGS) entry which is preliminary data.</text>
</comment>
<feature type="coiled-coil region" evidence="1">
    <location>
        <begin position="98"/>
        <end position="170"/>
    </location>
</feature>